<feature type="domain" description="Nephrocystin 3-like N-terminal" evidence="3">
    <location>
        <begin position="6"/>
        <end position="167"/>
    </location>
</feature>
<dbReference type="InterPro" id="IPR027417">
    <property type="entry name" value="P-loop_NTPase"/>
</dbReference>
<dbReference type="AlphaFoldDB" id="A0AAV9PT23"/>
<dbReference type="Pfam" id="PF23239">
    <property type="entry name" value="DUF7069"/>
    <property type="match status" value="1"/>
</dbReference>
<proteinExistence type="predicted"/>
<keyword evidence="5" id="KW-1185">Reference proteome</keyword>
<dbReference type="PANTHER" id="PTHR10039:SF5">
    <property type="entry name" value="NACHT DOMAIN-CONTAINING PROTEIN"/>
    <property type="match status" value="1"/>
</dbReference>
<evidence type="ECO:0008006" key="6">
    <source>
        <dbReference type="Google" id="ProtNLM"/>
    </source>
</evidence>
<sequence>MSSSIQNQHWLTKTHDDLLWISADPGCGKSVLTKSLVDNELRNADQHTICYFFFKDNEEQGNLATALCALLHQLFAGRPRLLQYAIPGWEKDGDKIQKEVTELWRVLVAAARDDQAHDVTCVLDALDECREADRRWLIEMLSRFYTQISESSSTTRRGRLKFLVTSRPYDDIQAEFQRTLKDLPTIRLRDEEENDQIHREIDLVSRMRVAQLAADLRLDDHTKDRLETQLLEMEHRTYLWLYHAIASIYQTYRNSLRLEEASIKSPPSSVEDAYEKILSRVDQEQRGKVKKILQIVVGTRRLLHVGEMAIALGIATSTHPKSLHKARLDPSRLESNIRHWCGLFVFINHDRIYLIHQTAKEFLVGGSGCTTFPSGWKNCLNPRGIEREMAQICVEFLSFDDVGATAQSLILQFRKFERPDYILEKDNHIQSLLVYSAEHWPSHLREAYLPHDDLAVFRILGFYQVNSKLYNFWFPIIGRQQGHLTTFRR</sequence>
<keyword evidence="1" id="KW-0677">Repeat</keyword>
<comment type="caution">
    <text evidence="4">The sequence shown here is derived from an EMBL/GenBank/DDBJ whole genome shotgun (WGS) entry which is preliminary data.</text>
</comment>
<feature type="domain" description="DUF7069" evidence="2">
    <location>
        <begin position="198"/>
        <end position="253"/>
    </location>
</feature>
<evidence type="ECO:0000313" key="4">
    <source>
        <dbReference type="EMBL" id="KAK5527457.1"/>
    </source>
</evidence>
<name>A0AAV9PT23_9PEZI</name>
<accession>A0AAV9PT23</accession>
<reference evidence="4 5" key="1">
    <citation type="submission" date="2023-06" db="EMBL/GenBank/DDBJ databases">
        <title>Black Yeasts Isolated from many extreme environments.</title>
        <authorList>
            <person name="Coleine C."/>
            <person name="Stajich J.E."/>
            <person name="Selbmann L."/>
        </authorList>
    </citation>
    <scope>NUCLEOTIDE SEQUENCE [LARGE SCALE GENOMIC DNA]</scope>
    <source>
        <strain evidence="4 5">CCFEE 5887</strain>
    </source>
</reference>
<dbReference type="Gene3D" id="3.40.50.300">
    <property type="entry name" value="P-loop containing nucleotide triphosphate hydrolases"/>
    <property type="match status" value="1"/>
</dbReference>
<dbReference type="InterPro" id="IPR055497">
    <property type="entry name" value="DUF7069"/>
</dbReference>
<evidence type="ECO:0000259" key="2">
    <source>
        <dbReference type="Pfam" id="PF23239"/>
    </source>
</evidence>
<organism evidence="4 5">
    <name type="scientific">Vermiconidia calcicola</name>
    <dbReference type="NCBI Taxonomy" id="1690605"/>
    <lineage>
        <taxon>Eukaryota</taxon>
        <taxon>Fungi</taxon>
        <taxon>Dikarya</taxon>
        <taxon>Ascomycota</taxon>
        <taxon>Pezizomycotina</taxon>
        <taxon>Dothideomycetes</taxon>
        <taxon>Dothideomycetidae</taxon>
        <taxon>Mycosphaerellales</taxon>
        <taxon>Extremaceae</taxon>
        <taxon>Vermiconidia</taxon>
    </lineage>
</organism>
<dbReference type="PANTHER" id="PTHR10039">
    <property type="entry name" value="AMELOGENIN"/>
    <property type="match status" value="1"/>
</dbReference>
<dbReference type="Proteomes" id="UP001345827">
    <property type="component" value="Unassembled WGS sequence"/>
</dbReference>
<evidence type="ECO:0000256" key="1">
    <source>
        <dbReference type="ARBA" id="ARBA00022737"/>
    </source>
</evidence>
<dbReference type="InterPro" id="IPR056884">
    <property type="entry name" value="NPHP3-like_N"/>
</dbReference>
<protein>
    <recommendedName>
        <fullName evidence="6">NACHT domain-containing protein</fullName>
    </recommendedName>
</protein>
<gene>
    <name evidence="4" type="ORF">LTR25_011183</name>
</gene>
<evidence type="ECO:0000313" key="5">
    <source>
        <dbReference type="Proteomes" id="UP001345827"/>
    </source>
</evidence>
<evidence type="ECO:0000259" key="3">
    <source>
        <dbReference type="Pfam" id="PF24883"/>
    </source>
</evidence>
<dbReference type="EMBL" id="JAXLQG010000060">
    <property type="protein sequence ID" value="KAK5527457.1"/>
    <property type="molecule type" value="Genomic_DNA"/>
</dbReference>
<dbReference type="Pfam" id="PF24883">
    <property type="entry name" value="NPHP3_N"/>
    <property type="match status" value="1"/>
</dbReference>